<dbReference type="Proteomes" id="UP000248214">
    <property type="component" value="Unassembled WGS sequence"/>
</dbReference>
<evidence type="ECO:0000256" key="1">
    <source>
        <dbReference type="SAM" id="SignalP"/>
    </source>
</evidence>
<keyword evidence="3" id="KW-1185">Reference proteome</keyword>
<dbReference type="InterPro" id="IPR047111">
    <property type="entry name" value="YbaP-like"/>
</dbReference>
<dbReference type="PROSITE" id="PS51450">
    <property type="entry name" value="LRR"/>
    <property type="match status" value="1"/>
</dbReference>
<evidence type="ECO:0008006" key="4">
    <source>
        <dbReference type="Google" id="ProtNLM"/>
    </source>
</evidence>
<dbReference type="InterPro" id="IPR032675">
    <property type="entry name" value="LRR_dom_sf"/>
</dbReference>
<feature type="signal peptide" evidence="1">
    <location>
        <begin position="1"/>
        <end position="19"/>
    </location>
</feature>
<protein>
    <recommendedName>
        <fullName evidence="4">TraB/GumN family protein</fullName>
    </recommendedName>
</protein>
<reference evidence="2 3" key="1">
    <citation type="submission" date="2017-10" db="EMBL/GenBank/DDBJ databases">
        <title>Bacillus sp. nov., a halophilic bacterium isolated from a Keqin Lake.</title>
        <authorList>
            <person name="Wang H."/>
        </authorList>
    </citation>
    <scope>NUCLEOTIDE SEQUENCE [LARGE SCALE GENOMIC DNA]</scope>
    <source>
        <strain evidence="2 3">KQ-12</strain>
    </source>
</reference>
<dbReference type="RefSeq" id="WP_110610887.1">
    <property type="nucleotide sequence ID" value="NZ_PDOD01000004.1"/>
</dbReference>
<name>A0A323TSE3_9BACI</name>
<dbReference type="InterPro" id="IPR002816">
    <property type="entry name" value="TraB/PrgY/GumN_fam"/>
</dbReference>
<dbReference type="SUPFAM" id="SSF52058">
    <property type="entry name" value="L domain-like"/>
    <property type="match status" value="1"/>
</dbReference>
<dbReference type="AlphaFoldDB" id="A0A323TSE3"/>
<proteinExistence type="predicted"/>
<evidence type="ECO:0000313" key="2">
    <source>
        <dbReference type="EMBL" id="PYZ92335.1"/>
    </source>
</evidence>
<dbReference type="EMBL" id="PDOD01000004">
    <property type="protein sequence ID" value="PYZ92335.1"/>
    <property type="molecule type" value="Genomic_DNA"/>
</dbReference>
<comment type="caution">
    <text evidence="2">The sequence shown here is derived from an EMBL/GenBank/DDBJ whole genome shotgun (WGS) entry which is preliminary data.</text>
</comment>
<dbReference type="CDD" id="cd14789">
    <property type="entry name" value="Tiki"/>
    <property type="match status" value="1"/>
</dbReference>
<keyword evidence="1" id="KW-0732">Signal</keyword>
<dbReference type="PANTHER" id="PTHR40590">
    <property type="entry name" value="CYTOPLASMIC PROTEIN-RELATED"/>
    <property type="match status" value="1"/>
</dbReference>
<dbReference type="OrthoDB" id="357294at2"/>
<gene>
    <name evidence="2" type="ORF">CR194_16000</name>
</gene>
<dbReference type="PANTHER" id="PTHR40590:SF1">
    <property type="entry name" value="CYTOPLASMIC PROTEIN"/>
    <property type="match status" value="1"/>
</dbReference>
<evidence type="ECO:0000313" key="3">
    <source>
        <dbReference type="Proteomes" id="UP000248214"/>
    </source>
</evidence>
<dbReference type="InterPro" id="IPR001611">
    <property type="entry name" value="Leu-rich_rpt"/>
</dbReference>
<dbReference type="PROSITE" id="PS51257">
    <property type="entry name" value="PROKAR_LIPOPROTEIN"/>
    <property type="match status" value="1"/>
</dbReference>
<sequence length="414" mass="46576">MLRKTIILGSLLIFTACSAKVSHDEGYFQGEELERIVNEELGKDSEEITEEDLARIETLDASGAEIKTINGIESLSSLEQVNLSGNDIDDYSPLQSLEQLSEINVGDLYFTEDMEPNQWKALEELEDEGIEIHARTRLSFDEHEGPSEGVFYRVQEGDQTIYLFGSVHVGDEGLYPLQEEIDEAFQQADYLAVEVDINEIDEMEAQQIMMQQAMYTDGTSLSDVIEEDVFQETVNQLSGMGVNEMMVDQFKPWFVSMMLSEVALANTEYTGDDGIDLHFLDRAAKKDLPIISLESLESQIESMSSAPEENQVEALEDMVNSLDIYEEELTQLIRLWQSGNVDVFAQLREMDSDIEQLDMDERDLAMTEKIEGFLSEDDGGTYFVVVGALHLAGEGSIVDLLDDRGYTVESVDDF</sequence>
<organism evidence="2 3">
    <name type="scientific">Salipaludibacillus keqinensis</name>
    <dbReference type="NCBI Taxonomy" id="2045207"/>
    <lineage>
        <taxon>Bacteria</taxon>
        <taxon>Bacillati</taxon>
        <taxon>Bacillota</taxon>
        <taxon>Bacilli</taxon>
        <taxon>Bacillales</taxon>
        <taxon>Bacillaceae</taxon>
    </lineage>
</organism>
<dbReference type="Gene3D" id="3.80.10.10">
    <property type="entry name" value="Ribonuclease Inhibitor"/>
    <property type="match status" value="1"/>
</dbReference>
<feature type="chain" id="PRO_5038881479" description="TraB/GumN family protein" evidence="1">
    <location>
        <begin position="20"/>
        <end position="414"/>
    </location>
</feature>
<accession>A0A323TSE3</accession>
<dbReference type="Pfam" id="PF01963">
    <property type="entry name" value="TraB_PrgY_gumN"/>
    <property type="match status" value="1"/>
</dbReference>